<accession>A0A9Q9HGX2</accession>
<dbReference type="Proteomes" id="UP001058713">
    <property type="component" value="Chromosome"/>
</dbReference>
<dbReference type="InterPro" id="IPR038696">
    <property type="entry name" value="IalB_sf"/>
</dbReference>
<evidence type="ECO:0000313" key="2">
    <source>
        <dbReference type="EMBL" id="UWQ52894.1"/>
    </source>
</evidence>
<dbReference type="AlphaFoldDB" id="A0A9Q9HGX2"/>
<protein>
    <submittedName>
        <fullName evidence="2">Uncharacterized protein</fullName>
    </submittedName>
</protein>
<organism evidence="2 3">
    <name type="scientific">Leisingera caerulea</name>
    <name type="common">Phaeobacter caeruleus</name>
    <dbReference type="NCBI Taxonomy" id="506591"/>
    <lineage>
        <taxon>Bacteria</taxon>
        <taxon>Pseudomonadati</taxon>
        <taxon>Pseudomonadota</taxon>
        <taxon>Alphaproteobacteria</taxon>
        <taxon>Rhodobacterales</taxon>
        <taxon>Roseobacteraceae</taxon>
        <taxon>Leisingera</taxon>
    </lineage>
</organism>
<feature type="chain" id="PRO_5040139475" evidence="1">
    <location>
        <begin position="21"/>
        <end position="187"/>
    </location>
</feature>
<name>A0A9Q9HGX2_LEICA</name>
<dbReference type="Gene3D" id="2.60.40.1880">
    <property type="entry name" value="Invasion associated locus B (IalB) protein"/>
    <property type="match status" value="1"/>
</dbReference>
<evidence type="ECO:0000256" key="1">
    <source>
        <dbReference type="SAM" id="SignalP"/>
    </source>
</evidence>
<reference evidence="2" key="1">
    <citation type="submission" date="2021-08" db="EMBL/GenBank/DDBJ databases">
        <authorList>
            <person name="Nwanade C."/>
            <person name="Wang M."/>
            <person name="Masoudi A."/>
            <person name="Yu Z."/>
            <person name="Liu J."/>
        </authorList>
    </citation>
    <scope>NUCLEOTIDE SEQUENCE</scope>
    <source>
        <strain evidence="2">S122</strain>
    </source>
</reference>
<feature type="signal peptide" evidence="1">
    <location>
        <begin position="1"/>
        <end position="20"/>
    </location>
</feature>
<gene>
    <name evidence="2" type="ORF">K3721_12835</name>
</gene>
<dbReference type="EMBL" id="CP081070">
    <property type="protein sequence ID" value="UWQ52894.1"/>
    <property type="molecule type" value="Genomic_DNA"/>
</dbReference>
<proteinExistence type="predicted"/>
<evidence type="ECO:0000313" key="3">
    <source>
        <dbReference type="Proteomes" id="UP001058713"/>
    </source>
</evidence>
<keyword evidence="1" id="KW-0732">Signal</keyword>
<dbReference type="KEGG" id="lcae:K3721_12835"/>
<sequence length="187" mass="20800">MRILLACLACVAFAAAPAFAQDRTGNDTASDWRVKHYESFGIWTSVCDEREETGTLLQRCYIRWVDVFSPRPRFAGQFLFLTPDADGWKVEFGIEPGTLFSPAGFRIEQEGEVTWRSLHPGCLTGLSCSFTGAGADELIARMQDGGAFRFTFRDRHGQSQDLTWPLDGFDAAFANFRAAAIARSLVK</sequence>
<dbReference type="RefSeq" id="WP_259970634.1">
    <property type="nucleotide sequence ID" value="NZ_CP081070.1"/>
</dbReference>